<evidence type="ECO:0000313" key="2">
    <source>
        <dbReference type="Proteomes" id="UP000030669"/>
    </source>
</evidence>
<reference evidence="1 2" key="1">
    <citation type="journal article" date="2012" name="Science">
        <title>The Paleozoic origin of enzymatic lignin decomposition reconstructed from 31 fungal genomes.</title>
        <authorList>
            <person name="Floudas D."/>
            <person name="Binder M."/>
            <person name="Riley R."/>
            <person name="Barry K."/>
            <person name="Blanchette R.A."/>
            <person name="Henrissat B."/>
            <person name="Martinez A.T."/>
            <person name="Otillar R."/>
            <person name="Spatafora J.W."/>
            <person name="Yadav J.S."/>
            <person name="Aerts A."/>
            <person name="Benoit I."/>
            <person name="Boyd A."/>
            <person name="Carlson A."/>
            <person name="Copeland A."/>
            <person name="Coutinho P.M."/>
            <person name="de Vries R.P."/>
            <person name="Ferreira P."/>
            <person name="Findley K."/>
            <person name="Foster B."/>
            <person name="Gaskell J."/>
            <person name="Glotzer D."/>
            <person name="Gorecki P."/>
            <person name="Heitman J."/>
            <person name="Hesse C."/>
            <person name="Hori C."/>
            <person name="Igarashi K."/>
            <person name="Jurgens J.A."/>
            <person name="Kallen N."/>
            <person name="Kersten P."/>
            <person name="Kohler A."/>
            <person name="Kuees U."/>
            <person name="Kumar T.K.A."/>
            <person name="Kuo A."/>
            <person name="LaButti K."/>
            <person name="Larrondo L.F."/>
            <person name="Lindquist E."/>
            <person name="Ling A."/>
            <person name="Lombard V."/>
            <person name="Lucas S."/>
            <person name="Lundell T."/>
            <person name="Martin R."/>
            <person name="McLaughlin D.J."/>
            <person name="Morgenstern I."/>
            <person name="Morin E."/>
            <person name="Murat C."/>
            <person name="Nagy L.G."/>
            <person name="Nolan M."/>
            <person name="Ohm R.A."/>
            <person name="Patyshakuliyeva A."/>
            <person name="Rokas A."/>
            <person name="Ruiz-Duenas F.J."/>
            <person name="Sabat G."/>
            <person name="Salamov A."/>
            <person name="Samejima M."/>
            <person name="Schmutz J."/>
            <person name="Slot J.C."/>
            <person name="St John F."/>
            <person name="Stenlid J."/>
            <person name="Sun H."/>
            <person name="Sun S."/>
            <person name="Syed K."/>
            <person name="Tsang A."/>
            <person name="Wiebenga A."/>
            <person name="Young D."/>
            <person name="Pisabarro A."/>
            <person name="Eastwood D.C."/>
            <person name="Martin F."/>
            <person name="Cullen D."/>
            <person name="Grigoriev I.V."/>
            <person name="Hibbett D.S."/>
        </authorList>
    </citation>
    <scope>NUCLEOTIDE SEQUENCE [LARGE SCALE GENOMIC DNA]</scope>
    <source>
        <strain evidence="1 2">ATCC 11539</strain>
    </source>
</reference>
<proteinExistence type="predicted"/>
<dbReference type="EMBL" id="KB469316">
    <property type="protein sequence ID" value="EPQ50417.1"/>
    <property type="molecule type" value="Genomic_DNA"/>
</dbReference>
<evidence type="ECO:0008006" key="3">
    <source>
        <dbReference type="Google" id="ProtNLM"/>
    </source>
</evidence>
<keyword evidence="2" id="KW-1185">Reference proteome</keyword>
<dbReference type="OrthoDB" id="3138711at2759"/>
<organism evidence="1 2">
    <name type="scientific">Gloeophyllum trabeum (strain ATCC 11539 / FP-39264 / Madison 617)</name>
    <name type="common">Brown rot fungus</name>
    <dbReference type="NCBI Taxonomy" id="670483"/>
    <lineage>
        <taxon>Eukaryota</taxon>
        <taxon>Fungi</taxon>
        <taxon>Dikarya</taxon>
        <taxon>Basidiomycota</taxon>
        <taxon>Agaricomycotina</taxon>
        <taxon>Agaricomycetes</taxon>
        <taxon>Gloeophyllales</taxon>
        <taxon>Gloeophyllaceae</taxon>
        <taxon>Gloeophyllum</taxon>
    </lineage>
</organism>
<protein>
    <recommendedName>
        <fullName evidence="3">Protein kinase domain-containing protein</fullName>
    </recommendedName>
</protein>
<name>S7PSR0_GLOTA</name>
<dbReference type="RefSeq" id="XP_007871131.1">
    <property type="nucleotide sequence ID" value="XM_007872940.1"/>
</dbReference>
<gene>
    <name evidence="1" type="ORF">GLOTRDRAFT_141513</name>
</gene>
<dbReference type="GeneID" id="19304795"/>
<dbReference type="Proteomes" id="UP000030669">
    <property type="component" value="Unassembled WGS sequence"/>
</dbReference>
<evidence type="ECO:0000313" key="1">
    <source>
        <dbReference type="EMBL" id="EPQ50417.1"/>
    </source>
</evidence>
<dbReference type="AlphaFoldDB" id="S7PSR0"/>
<sequence length="349" mass="40163">MANLLTEALAQCQETEARVAIITDEMRSLVVRRTNVMSTGIEAEIFSTDEVSIRRLIAHFVYEETLEGGLCALDFIPPSPIRSGAEARRQPRPLPRLLLRRSFEDFDVYTMQRNRLAWGDFMIWWKIYSEEARISGKAPWNLHPGTCLPVSQPRIFSEGGHKTWVPQGRPFFPIPAETKALVTQHHRPRDDYLHSLLYTGGMHDPDPQGHWFQISAIFLLPGGWHVYGLLMEAINGPTMDMSDIKDRPREQQIDIIRRLRHGLRAIRFAGIEQTDWKLDQILCPPNPENSTFAPDIVFVDFAFALQNWGDVMGCPLHHEPAALELELRDWGIDKEIMDSCWFEATEEEY</sequence>
<dbReference type="HOGENOM" id="CLU_032057_0_0_1"/>
<accession>S7PSR0</accession>
<dbReference type="KEGG" id="gtr:GLOTRDRAFT_141513"/>